<evidence type="ECO:0000313" key="1">
    <source>
        <dbReference type="EMBL" id="KKM23495.1"/>
    </source>
</evidence>
<organism evidence="1">
    <name type="scientific">marine sediment metagenome</name>
    <dbReference type="NCBI Taxonomy" id="412755"/>
    <lineage>
        <taxon>unclassified sequences</taxon>
        <taxon>metagenomes</taxon>
        <taxon>ecological metagenomes</taxon>
    </lineage>
</organism>
<reference evidence="1" key="1">
    <citation type="journal article" date="2015" name="Nature">
        <title>Complex archaea that bridge the gap between prokaryotes and eukaryotes.</title>
        <authorList>
            <person name="Spang A."/>
            <person name="Saw J.H."/>
            <person name="Jorgensen S.L."/>
            <person name="Zaremba-Niedzwiedzka K."/>
            <person name="Martijn J."/>
            <person name="Lind A.E."/>
            <person name="van Eijk R."/>
            <person name="Schleper C."/>
            <person name="Guy L."/>
            <person name="Ettema T.J."/>
        </authorList>
    </citation>
    <scope>NUCLEOTIDE SEQUENCE</scope>
</reference>
<protein>
    <submittedName>
        <fullName evidence="1">Uncharacterized protein</fullName>
    </submittedName>
</protein>
<sequence length="60" mass="6887">MNKWLLLIVRQVLTVMTPDLRNSFVAFVNTMAENAKKTPNPWDDIFVGLLKTVLQIPDTE</sequence>
<accession>A0A0F9L7G5</accession>
<dbReference type="AlphaFoldDB" id="A0A0F9L7G5"/>
<dbReference type="EMBL" id="LAZR01013112">
    <property type="protein sequence ID" value="KKM23495.1"/>
    <property type="molecule type" value="Genomic_DNA"/>
</dbReference>
<comment type="caution">
    <text evidence="1">The sequence shown here is derived from an EMBL/GenBank/DDBJ whole genome shotgun (WGS) entry which is preliminary data.</text>
</comment>
<gene>
    <name evidence="1" type="ORF">LCGC14_1614650</name>
</gene>
<name>A0A0F9L7G5_9ZZZZ</name>
<proteinExistence type="predicted"/>